<sequence length="300" mass="32969">MLTCIPEKLSYSPVLISQASEPVTLVRRDLFDVRFQIIHNDGQVADAESDLIPGVYEGGLKTWECALDLVVELDKLHTRVSSQDATWPSGRHTVELGCGTAIPSCYVLDQILRARQSSKGKSTLTLCDYNQEVLSLVVLPNLLLTWYFSPSGSETLGHSQSAIEPGELEVDENLLLKFQHALASHEIELRFFYGGWDSLHLANRADLVLSSETVYSLSSLPSLCRVLHSLCWPTSKDQHDAGIAPNSTLCLVAAKVLYFGVGGGVDAFVRELEMQGGWHSQKRTQVMGVGRAVIQAGWLT</sequence>
<evidence type="ECO:0000256" key="5">
    <source>
        <dbReference type="ARBA" id="ARBA00022603"/>
    </source>
</evidence>
<keyword evidence="7" id="KW-0949">S-adenosyl-L-methionine</keyword>
<dbReference type="PANTHER" id="PTHR14614:SF39">
    <property type="entry name" value="HISTIDINE PROTEIN METHYLTRANSFERASE 1 HOMOLOG"/>
    <property type="match status" value="1"/>
</dbReference>
<dbReference type="GO" id="GO:0032259">
    <property type="term" value="P:methylation"/>
    <property type="evidence" value="ECO:0007669"/>
    <property type="project" value="UniProtKB-KW"/>
</dbReference>
<dbReference type="PANTHER" id="PTHR14614">
    <property type="entry name" value="HEPATOCELLULAR CARCINOMA-ASSOCIATED ANTIGEN"/>
    <property type="match status" value="1"/>
</dbReference>
<keyword evidence="11" id="KW-1185">Reference proteome</keyword>
<evidence type="ECO:0000256" key="6">
    <source>
        <dbReference type="ARBA" id="ARBA00022679"/>
    </source>
</evidence>
<evidence type="ECO:0000256" key="8">
    <source>
        <dbReference type="ARBA" id="ARBA00023242"/>
    </source>
</evidence>
<evidence type="ECO:0000256" key="7">
    <source>
        <dbReference type="ARBA" id="ARBA00022691"/>
    </source>
</evidence>
<evidence type="ECO:0000256" key="2">
    <source>
        <dbReference type="ARBA" id="ARBA00004496"/>
    </source>
</evidence>
<reference evidence="10 11" key="1">
    <citation type="submission" date="2018-10" db="EMBL/GenBank/DDBJ databases">
        <title>Complete genome sequence of Malassezia restricta CBS 7877.</title>
        <authorList>
            <person name="Morand S.C."/>
            <person name="Bertignac M."/>
            <person name="Iltis A."/>
            <person name="Kolder I."/>
            <person name="Pirovano W."/>
            <person name="Jourdain R."/>
            <person name="Clavaud C."/>
        </authorList>
    </citation>
    <scope>NUCLEOTIDE SEQUENCE [LARGE SCALE GENOMIC DNA]</scope>
    <source>
        <strain evidence="10 11">CBS 7877</strain>
    </source>
</reference>
<keyword evidence="5 10" id="KW-0489">Methyltransferase</keyword>
<evidence type="ECO:0000313" key="10">
    <source>
        <dbReference type="EMBL" id="AYO44229.1"/>
    </source>
</evidence>
<evidence type="ECO:0000256" key="9">
    <source>
        <dbReference type="ARBA" id="ARBA00038126"/>
    </source>
</evidence>
<dbReference type="InterPro" id="IPR029063">
    <property type="entry name" value="SAM-dependent_MTases_sf"/>
</dbReference>
<evidence type="ECO:0000313" key="11">
    <source>
        <dbReference type="Proteomes" id="UP000269793"/>
    </source>
</evidence>
<name>A0A3G2SAH9_MALR7</name>
<dbReference type="GO" id="GO:0005737">
    <property type="term" value="C:cytoplasm"/>
    <property type="evidence" value="ECO:0007669"/>
    <property type="project" value="UniProtKB-SubCell"/>
</dbReference>
<keyword evidence="6 10" id="KW-0808">Transferase</keyword>
<dbReference type="STRING" id="425264.A0A3G2SAH9"/>
<comment type="subcellular location">
    <subcellularLocation>
        <location evidence="2">Cytoplasm</location>
    </subcellularLocation>
    <subcellularLocation>
        <location evidence="1">Nucleus</location>
    </subcellularLocation>
</comment>
<evidence type="ECO:0000256" key="4">
    <source>
        <dbReference type="ARBA" id="ARBA00022490"/>
    </source>
</evidence>
<dbReference type="EC" id="2.1.1.85" evidence="3"/>
<keyword evidence="4" id="KW-0963">Cytoplasm</keyword>
<evidence type="ECO:0000256" key="1">
    <source>
        <dbReference type="ARBA" id="ARBA00004123"/>
    </source>
</evidence>
<dbReference type="AlphaFoldDB" id="A0A3G2SAH9"/>
<accession>A0A3G2SAH9</accession>
<dbReference type="GO" id="GO:0018064">
    <property type="term" value="F:protein-L-histidine N-tele-methyltransferase activity"/>
    <property type="evidence" value="ECO:0007669"/>
    <property type="project" value="UniProtKB-EC"/>
</dbReference>
<organism evidence="10 11">
    <name type="scientific">Malassezia restricta (strain ATCC 96810 / NBRC 103918 / CBS 7877)</name>
    <name type="common">Seborrheic dermatitis infection agent</name>
    <dbReference type="NCBI Taxonomy" id="425264"/>
    <lineage>
        <taxon>Eukaryota</taxon>
        <taxon>Fungi</taxon>
        <taxon>Dikarya</taxon>
        <taxon>Basidiomycota</taxon>
        <taxon>Ustilaginomycotina</taxon>
        <taxon>Malasseziomycetes</taxon>
        <taxon>Malasseziales</taxon>
        <taxon>Malasseziaceae</taxon>
        <taxon>Malassezia</taxon>
    </lineage>
</organism>
<proteinExistence type="inferred from homology"/>
<protein>
    <recommendedName>
        <fullName evidence="3">protein-histidine N-methyltransferase</fullName>
        <ecNumber evidence="3">2.1.1.85</ecNumber>
    </recommendedName>
</protein>
<dbReference type="InterPro" id="IPR019410">
    <property type="entry name" value="Methyltransf_16"/>
</dbReference>
<comment type="similarity">
    <text evidence="9">Belongs to the methyltransferase superfamily. METTL18 family.</text>
</comment>
<dbReference type="OrthoDB" id="1723750at2759"/>
<dbReference type="Gene3D" id="3.40.50.150">
    <property type="entry name" value="Vaccinia Virus protein VP39"/>
    <property type="match status" value="1"/>
</dbReference>
<gene>
    <name evidence="10" type="ORF">DNF11_3279</name>
</gene>
<evidence type="ECO:0000256" key="3">
    <source>
        <dbReference type="ARBA" id="ARBA00012533"/>
    </source>
</evidence>
<keyword evidence="8" id="KW-0539">Nucleus</keyword>
<dbReference type="GO" id="GO:0005634">
    <property type="term" value="C:nucleus"/>
    <property type="evidence" value="ECO:0007669"/>
    <property type="project" value="UniProtKB-SubCell"/>
</dbReference>
<dbReference type="Proteomes" id="UP000269793">
    <property type="component" value="Chromosome VI"/>
</dbReference>
<dbReference type="VEuPathDB" id="FungiDB:DNF11_3279"/>
<dbReference type="EMBL" id="CP033153">
    <property type="protein sequence ID" value="AYO44229.1"/>
    <property type="molecule type" value="Genomic_DNA"/>
</dbReference>